<evidence type="ECO:0000259" key="7">
    <source>
        <dbReference type="Pfam" id="PF04316"/>
    </source>
</evidence>
<organism evidence="8 9">
    <name type="scientific">Clostridium sartagoforme AAU1</name>
    <dbReference type="NCBI Taxonomy" id="1202534"/>
    <lineage>
        <taxon>Bacteria</taxon>
        <taxon>Bacillati</taxon>
        <taxon>Bacillota</taxon>
        <taxon>Clostridia</taxon>
        <taxon>Eubacteriales</taxon>
        <taxon>Clostridiaceae</taxon>
        <taxon>Clostridium</taxon>
    </lineage>
</organism>
<keyword evidence="8" id="KW-0282">Flagellum</keyword>
<accession>R9BSZ1</accession>
<feature type="domain" description="Anti-sigma-28 factor FlgM C-terminal" evidence="7">
    <location>
        <begin position="33"/>
        <end position="85"/>
    </location>
</feature>
<keyword evidence="5" id="KW-0805">Transcription regulation</keyword>
<comment type="caution">
    <text evidence="8">The sequence shown here is derived from an EMBL/GenBank/DDBJ whole genome shotgun (WGS) entry which is preliminary data.</text>
</comment>
<keyword evidence="6" id="KW-0804">Transcription</keyword>
<proteinExistence type="inferred from homology"/>
<name>R9BSZ1_9CLOT</name>
<gene>
    <name evidence="8" type="ORF">A500_18467</name>
</gene>
<keyword evidence="8" id="KW-0969">Cilium</keyword>
<dbReference type="OrthoDB" id="2112800at2"/>
<evidence type="ECO:0000256" key="3">
    <source>
        <dbReference type="ARBA" id="ARBA00022491"/>
    </source>
</evidence>
<dbReference type="AlphaFoldDB" id="R9BSZ1"/>
<evidence type="ECO:0000313" key="8">
    <source>
        <dbReference type="EMBL" id="EOR20132.1"/>
    </source>
</evidence>
<dbReference type="RefSeq" id="WP_016208905.1">
    <property type="nucleotide sequence ID" value="NZ_ASRV01000222.1"/>
</dbReference>
<dbReference type="InterPro" id="IPR007412">
    <property type="entry name" value="FlgM"/>
</dbReference>
<comment type="similarity">
    <text evidence="1">Belongs to the FlgM family.</text>
</comment>
<dbReference type="PATRIC" id="fig|1202534.3.peg.3681"/>
<keyword evidence="8" id="KW-0966">Cell projection</keyword>
<dbReference type="Pfam" id="PF04316">
    <property type="entry name" value="FlgM"/>
    <property type="match status" value="1"/>
</dbReference>
<evidence type="ECO:0000256" key="5">
    <source>
        <dbReference type="ARBA" id="ARBA00023015"/>
    </source>
</evidence>
<protein>
    <recommendedName>
        <fullName evidence="2">Negative regulator of flagellin synthesis</fullName>
    </recommendedName>
</protein>
<keyword evidence="3" id="KW-0678">Repressor</keyword>
<dbReference type="NCBIfam" id="TIGR03824">
    <property type="entry name" value="FlgM_jcvi"/>
    <property type="match status" value="1"/>
</dbReference>
<dbReference type="InterPro" id="IPR035890">
    <property type="entry name" value="Anti-sigma-28_factor_FlgM_sf"/>
</dbReference>
<reference evidence="8 9" key="1">
    <citation type="submission" date="2013-03" db="EMBL/GenBank/DDBJ databases">
        <title>Whole genome shotgun sequencing of Clostridium sartagoforme AAU1.</title>
        <authorList>
            <person name="Joshi C.G."/>
            <person name="Duggirala S.M."/>
            <person name="Nathani N.M."/>
            <person name="Bhatt V.D."/>
            <person name="Patel A.K."/>
            <person name="Pandya P.R."/>
            <person name="KaPatel J.A."/>
        </authorList>
    </citation>
    <scope>NUCLEOTIDE SEQUENCE [LARGE SCALE GENOMIC DNA]</scope>
    <source>
        <strain evidence="8 9">AAU1</strain>
    </source>
</reference>
<evidence type="ECO:0000256" key="2">
    <source>
        <dbReference type="ARBA" id="ARBA00017823"/>
    </source>
</evidence>
<dbReference type="SUPFAM" id="SSF101498">
    <property type="entry name" value="Anti-sigma factor FlgM"/>
    <property type="match status" value="1"/>
</dbReference>
<dbReference type="Proteomes" id="UP000013988">
    <property type="component" value="Unassembled WGS sequence"/>
</dbReference>
<keyword evidence="9" id="KW-1185">Reference proteome</keyword>
<evidence type="ECO:0000313" key="9">
    <source>
        <dbReference type="Proteomes" id="UP000013988"/>
    </source>
</evidence>
<dbReference type="GO" id="GO:0044781">
    <property type="term" value="P:bacterial-type flagellum organization"/>
    <property type="evidence" value="ECO:0007669"/>
    <property type="project" value="UniProtKB-KW"/>
</dbReference>
<keyword evidence="4" id="KW-1005">Bacterial flagellum biogenesis</keyword>
<dbReference type="EMBL" id="ASRV01000222">
    <property type="protein sequence ID" value="EOR20132.1"/>
    <property type="molecule type" value="Genomic_DNA"/>
</dbReference>
<evidence type="ECO:0000256" key="1">
    <source>
        <dbReference type="ARBA" id="ARBA00005322"/>
    </source>
</evidence>
<evidence type="ECO:0000256" key="6">
    <source>
        <dbReference type="ARBA" id="ARBA00023163"/>
    </source>
</evidence>
<evidence type="ECO:0000256" key="4">
    <source>
        <dbReference type="ARBA" id="ARBA00022795"/>
    </source>
</evidence>
<dbReference type="GO" id="GO:0045892">
    <property type="term" value="P:negative regulation of DNA-templated transcription"/>
    <property type="evidence" value="ECO:0007669"/>
    <property type="project" value="InterPro"/>
</dbReference>
<sequence>MNIKGVGYTNGINYYNKVTSNKIEKLEKKQVYDRIELSDEAKILNDYSINESNYDNSKKIVEIKNSIQNGTYGYDAKLIAKGMLDTMKGKE</sequence>
<dbReference type="InterPro" id="IPR031316">
    <property type="entry name" value="FlgM_C"/>
</dbReference>